<dbReference type="PANTHER" id="PTHR43067:SF3">
    <property type="entry name" value="MALTOSE ABC TRANSPORTER, ATP-BINDING PROTEIN"/>
    <property type="match status" value="1"/>
</dbReference>
<organism evidence="5 6">
    <name type="scientific">Halomonas cerina</name>
    <dbReference type="NCBI Taxonomy" id="447424"/>
    <lineage>
        <taxon>Bacteria</taxon>
        <taxon>Pseudomonadati</taxon>
        <taxon>Pseudomonadota</taxon>
        <taxon>Gammaproteobacteria</taxon>
        <taxon>Oceanospirillales</taxon>
        <taxon>Halomonadaceae</taxon>
        <taxon>Halomonas</taxon>
    </lineage>
</organism>
<dbReference type="InterPro" id="IPR027417">
    <property type="entry name" value="P-loop_NTPase"/>
</dbReference>
<keyword evidence="3 5" id="KW-0067">ATP-binding</keyword>
<dbReference type="Gene3D" id="3.40.50.300">
    <property type="entry name" value="P-loop containing nucleotide triphosphate hydrolases"/>
    <property type="match status" value="1"/>
</dbReference>
<keyword evidence="2" id="KW-0547">Nucleotide-binding</keyword>
<protein>
    <submittedName>
        <fullName evidence="5">Oligopeptide/dipeptide ABC transporter ATP-binding protein</fullName>
    </submittedName>
</protein>
<name>A0A839VA91_9GAMM</name>
<evidence type="ECO:0000259" key="4">
    <source>
        <dbReference type="Pfam" id="PF08352"/>
    </source>
</evidence>
<dbReference type="AlphaFoldDB" id="A0A839VA91"/>
<proteinExistence type="predicted"/>
<dbReference type="NCBIfam" id="TIGR01727">
    <property type="entry name" value="oligo_HPY"/>
    <property type="match status" value="1"/>
</dbReference>
<dbReference type="GO" id="GO:0005524">
    <property type="term" value="F:ATP binding"/>
    <property type="evidence" value="ECO:0007669"/>
    <property type="project" value="UniProtKB-KW"/>
</dbReference>
<evidence type="ECO:0000313" key="5">
    <source>
        <dbReference type="EMBL" id="MBB3190988.1"/>
    </source>
</evidence>
<evidence type="ECO:0000256" key="3">
    <source>
        <dbReference type="ARBA" id="ARBA00022840"/>
    </source>
</evidence>
<feature type="domain" description="Oligopeptide/dipeptide ABC transporter C-terminal" evidence="4">
    <location>
        <begin position="17"/>
        <end position="79"/>
    </location>
</feature>
<gene>
    <name evidence="5" type="ORF">FHR94_002232</name>
</gene>
<keyword evidence="6" id="KW-1185">Reference proteome</keyword>
<evidence type="ECO:0000313" key="6">
    <source>
        <dbReference type="Proteomes" id="UP000547614"/>
    </source>
</evidence>
<dbReference type="Pfam" id="PF08352">
    <property type="entry name" value="oligo_HPY"/>
    <property type="match status" value="1"/>
</dbReference>
<accession>A0A839VA91</accession>
<evidence type="ECO:0000256" key="2">
    <source>
        <dbReference type="ARBA" id="ARBA00022741"/>
    </source>
</evidence>
<keyword evidence="1" id="KW-0813">Transport</keyword>
<dbReference type="GO" id="GO:0015833">
    <property type="term" value="P:peptide transport"/>
    <property type="evidence" value="ECO:0007669"/>
    <property type="project" value="InterPro"/>
</dbReference>
<dbReference type="SUPFAM" id="SSF52540">
    <property type="entry name" value="P-loop containing nucleoside triphosphate hydrolases"/>
    <property type="match status" value="1"/>
</dbReference>
<sequence>MRHYAERIFVMYAGRVVESAPVDDLLDHPQHPYTQALLAAIPDAANATRLREVPAGEPPSLLHPPASCRFHPRCPHFMAGLCDVEDPPDFEPRRDHRSACWLHR</sequence>
<comment type="caution">
    <text evidence="5">The sequence shown here is derived from an EMBL/GenBank/DDBJ whole genome shotgun (WGS) entry which is preliminary data.</text>
</comment>
<dbReference type="InterPro" id="IPR013563">
    <property type="entry name" value="Oligopep_ABC_C"/>
</dbReference>
<dbReference type="EMBL" id="JACHXP010000010">
    <property type="protein sequence ID" value="MBB3190988.1"/>
    <property type="molecule type" value="Genomic_DNA"/>
</dbReference>
<dbReference type="Proteomes" id="UP000547614">
    <property type="component" value="Unassembled WGS sequence"/>
</dbReference>
<dbReference type="PANTHER" id="PTHR43067">
    <property type="entry name" value="OLIGOPEPTIDE/DIPEPTIDE ABC TRANSPORTER, ATPASE SUBUNIT"/>
    <property type="match status" value="1"/>
</dbReference>
<reference evidence="5 6" key="1">
    <citation type="submission" date="2020-08" db="EMBL/GenBank/DDBJ databases">
        <title>Genomic Encyclopedia of Type Strains, Phase III (KMG-III): the genomes of soil and plant-associated and newly described type strains.</title>
        <authorList>
            <person name="Whitman W."/>
        </authorList>
    </citation>
    <scope>NUCLEOTIDE SEQUENCE [LARGE SCALE GENOMIC DNA]</scope>
    <source>
        <strain evidence="5 6">CECT 7282</strain>
    </source>
</reference>
<dbReference type="RefSeq" id="WP_221188457.1">
    <property type="nucleotide sequence ID" value="NZ_JACHXP010000010.1"/>
</dbReference>
<evidence type="ECO:0000256" key="1">
    <source>
        <dbReference type="ARBA" id="ARBA00022448"/>
    </source>
</evidence>